<accession>A0A072PIA2</accession>
<keyword evidence="3" id="KW-0560">Oxidoreductase</keyword>
<evidence type="ECO:0000256" key="2">
    <source>
        <dbReference type="ARBA" id="ARBA00022827"/>
    </source>
</evidence>
<dbReference type="Proteomes" id="UP000027920">
    <property type="component" value="Unassembled WGS sequence"/>
</dbReference>
<keyword evidence="1" id="KW-0285">Flavoprotein</keyword>
<dbReference type="OrthoDB" id="10016252at2759"/>
<comment type="caution">
    <text evidence="6">The sequence shown here is derived from an EMBL/GenBank/DDBJ whole genome shotgun (WGS) entry which is preliminary data.</text>
</comment>
<name>A0A072PIA2_9EURO</name>
<protein>
    <recommendedName>
        <fullName evidence="5">FAD-binding domain-containing protein</fullName>
    </recommendedName>
</protein>
<dbReference type="GO" id="GO:0071949">
    <property type="term" value="F:FAD binding"/>
    <property type="evidence" value="ECO:0007669"/>
    <property type="project" value="InterPro"/>
</dbReference>
<sequence>MTPTSSSQVAVVGAGPAGLLLALILAQNGLTVTVLEANEKVDDRPRALLYGPAASQVIRRAGIIHKVLERGFLVKSMAWRKLGGEKITEIENIDTLDVPDHMLAYPLNLLAEIIVAELAELPNASIQWSHRVINVSEDNDKVWAEVDYRGEKRSIGADFLVACDGAQSGVRKALFGREFPGYSLGKQMVTTNVYYDLEKYGWSDIQWTIHPEHWFISMKITKDGLWRVAYGDDASFSEDELKQRLPDKFRKILPGNPEPDQYKIKTMASFRMHQRCAPKMKVGRVLLGGDAAHLCNPMGGLGLTGGIADMGSLTDCLLGIYSGQADIDILDKYDEMRRRIYQDVINPLSITNMERMSKDAECVLENDPFLQFAAEAGQNPEVAAQMFMVCDLRPSILPSDI</sequence>
<evidence type="ECO:0000313" key="6">
    <source>
        <dbReference type="EMBL" id="KEF55240.1"/>
    </source>
</evidence>
<dbReference type="STRING" id="1182545.A0A072PIA2"/>
<dbReference type="PRINTS" id="PR00420">
    <property type="entry name" value="RNGMNOXGNASE"/>
</dbReference>
<keyword evidence="4" id="KW-0520">NAD</keyword>
<gene>
    <name evidence="6" type="ORF">A1O9_08894</name>
</gene>
<dbReference type="Gene3D" id="3.50.50.60">
    <property type="entry name" value="FAD/NAD(P)-binding domain"/>
    <property type="match status" value="1"/>
</dbReference>
<keyword evidence="7" id="KW-1185">Reference proteome</keyword>
<organism evidence="6 7">
    <name type="scientific">Exophiala aquamarina CBS 119918</name>
    <dbReference type="NCBI Taxonomy" id="1182545"/>
    <lineage>
        <taxon>Eukaryota</taxon>
        <taxon>Fungi</taxon>
        <taxon>Dikarya</taxon>
        <taxon>Ascomycota</taxon>
        <taxon>Pezizomycotina</taxon>
        <taxon>Eurotiomycetes</taxon>
        <taxon>Chaetothyriomycetidae</taxon>
        <taxon>Chaetothyriales</taxon>
        <taxon>Herpotrichiellaceae</taxon>
        <taxon>Exophiala</taxon>
    </lineage>
</organism>
<dbReference type="EMBL" id="AMGV01000008">
    <property type="protein sequence ID" value="KEF55240.1"/>
    <property type="molecule type" value="Genomic_DNA"/>
</dbReference>
<evidence type="ECO:0000256" key="4">
    <source>
        <dbReference type="ARBA" id="ARBA00023027"/>
    </source>
</evidence>
<reference evidence="6 7" key="1">
    <citation type="submission" date="2013-03" db="EMBL/GenBank/DDBJ databases">
        <title>The Genome Sequence of Exophiala aquamarina CBS 119918.</title>
        <authorList>
            <consortium name="The Broad Institute Genomics Platform"/>
            <person name="Cuomo C."/>
            <person name="de Hoog S."/>
            <person name="Gorbushina A."/>
            <person name="Walker B."/>
            <person name="Young S.K."/>
            <person name="Zeng Q."/>
            <person name="Gargeya S."/>
            <person name="Fitzgerald M."/>
            <person name="Haas B."/>
            <person name="Abouelleil A."/>
            <person name="Allen A.W."/>
            <person name="Alvarado L."/>
            <person name="Arachchi H.M."/>
            <person name="Berlin A.M."/>
            <person name="Chapman S.B."/>
            <person name="Gainer-Dewar J."/>
            <person name="Goldberg J."/>
            <person name="Griggs A."/>
            <person name="Gujja S."/>
            <person name="Hansen M."/>
            <person name="Howarth C."/>
            <person name="Imamovic A."/>
            <person name="Ireland A."/>
            <person name="Larimer J."/>
            <person name="McCowan C."/>
            <person name="Murphy C."/>
            <person name="Pearson M."/>
            <person name="Poon T.W."/>
            <person name="Priest M."/>
            <person name="Roberts A."/>
            <person name="Saif S."/>
            <person name="Shea T."/>
            <person name="Sisk P."/>
            <person name="Sykes S."/>
            <person name="Wortman J."/>
            <person name="Nusbaum C."/>
            <person name="Birren B."/>
        </authorList>
    </citation>
    <scope>NUCLEOTIDE SEQUENCE [LARGE SCALE GENOMIC DNA]</scope>
    <source>
        <strain evidence="6 7">CBS 119918</strain>
    </source>
</reference>
<keyword evidence="2" id="KW-0274">FAD</keyword>
<dbReference type="InterPro" id="IPR036188">
    <property type="entry name" value="FAD/NAD-bd_sf"/>
</dbReference>
<evidence type="ECO:0000259" key="5">
    <source>
        <dbReference type="Pfam" id="PF01494"/>
    </source>
</evidence>
<dbReference type="PANTHER" id="PTHR43476:SF4">
    <property type="entry name" value="BLR0106 PROTEIN"/>
    <property type="match status" value="1"/>
</dbReference>
<dbReference type="GeneID" id="25283804"/>
<evidence type="ECO:0000256" key="3">
    <source>
        <dbReference type="ARBA" id="ARBA00023002"/>
    </source>
</evidence>
<dbReference type="Gene3D" id="3.30.70.2450">
    <property type="match status" value="1"/>
</dbReference>
<feature type="domain" description="FAD-binding" evidence="5">
    <location>
        <begin position="7"/>
        <end position="345"/>
    </location>
</feature>
<dbReference type="VEuPathDB" id="FungiDB:A1O9_08894"/>
<evidence type="ECO:0000256" key="1">
    <source>
        <dbReference type="ARBA" id="ARBA00022630"/>
    </source>
</evidence>
<proteinExistence type="predicted"/>
<dbReference type="AlphaFoldDB" id="A0A072PIA2"/>
<dbReference type="SUPFAM" id="SSF51905">
    <property type="entry name" value="FAD/NAD(P)-binding domain"/>
    <property type="match status" value="1"/>
</dbReference>
<dbReference type="PANTHER" id="PTHR43476">
    <property type="entry name" value="3-(3-HYDROXY-PHENYL)PROPIONATE/3-HYDROXYCINNAMIC ACID HYDROXYLASE"/>
    <property type="match status" value="1"/>
</dbReference>
<dbReference type="RefSeq" id="XP_013257830.1">
    <property type="nucleotide sequence ID" value="XM_013402376.1"/>
</dbReference>
<dbReference type="InterPro" id="IPR002938">
    <property type="entry name" value="FAD-bd"/>
</dbReference>
<evidence type="ECO:0000313" key="7">
    <source>
        <dbReference type="Proteomes" id="UP000027920"/>
    </source>
</evidence>
<dbReference type="GO" id="GO:0016491">
    <property type="term" value="F:oxidoreductase activity"/>
    <property type="evidence" value="ECO:0007669"/>
    <property type="project" value="UniProtKB-KW"/>
</dbReference>
<dbReference type="HOGENOM" id="CLU_009665_2_2_1"/>
<dbReference type="InterPro" id="IPR050631">
    <property type="entry name" value="PheA/TfdB_FAD_monoxygenase"/>
</dbReference>
<dbReference type="Pfam" id="PF01494">
    <property type="entry name" value="FAD_binding_3"/>
    <property type="match status" value="1"/>
</dbReference>